<dbReference type="SMART" id="SM01054">
    <property type="entry name" value="CaM_binding"/>
    <property type="match status" value="1"/>
</dbReference>
<evidence type="ECO:0000313" key="3">
    <source>
        <dbReference type="EMBL" id="KAJ9179588.1"/>
    </source>
</evidence>
<feature type="compositionally biased region" description="Polar residues" evidence="1">
    <location>
        <begin position="80"/>
        <end position="90"/>
    </location>
</feature>
<name>A0ABQ9ML80_HEVBR</name>
<evidence type="ECO:0000313" key="4">
    <source>
        <dbReference type="Proteomes" id="UP001174677"/>
    </source>
</evidence>
<reference evidence="3" key="1">
    <citation type="journal article" date="2023" name="Plant Biotechnol. J.">
        <title>Chromosome-level wild Hevea brasiliensis genome provides new tools for genomic-assisted breeding and valuable loci to elevate rubber yield.</title>
        <authorList>
            <person name="Cheng H."/>
            <person name="Song X."/>
            <person name="Hu Y."/>
            <person name="Wu T."/>
            <person name="Yang Q."/>
            <person name="An Z."/>
            <person name="Feng S."/>
            <person name="Deng Z."/>
            <person name="Wu W."/>
            <person name="Zeng X."/>
            <person name="Tu M."/>
            <person name="Wang X."/>
            <person name="Huang H."/>
        </authorList>
    </citation>
    <scope>NUCLEOTIDE SEQUENCE</scope>
    <source>
        <strain evidence="3">MT/VB/25A 57/8</strain>
    </source>
</reference>
<dbReference type="Pfam" id="PF07839">
    <property type="entry name" value="CaM_binding"/>
    <property type="match status" value="1"/>
</dbReference>
<dbReference type="PANTHER" id="PTHR33923">
    <property type="entry name" value="CALMODULIN-BINDING PROTEIN-RELATED"/>
    <property type="match status" value="1"/>
</dbReference>
<feature type="compositionally biased region" description="Basic and acidic residues" evidence="1">
    <location>
        <begin position="34"/>
        <end position="44"/>
    </location>
</feature>
<feature type="compositionally biased region" description="Polar residues" evidence="1">
    <location>
        <begin position="98"/>
        <end position="111"/>
    </location>
</feature>
<dbReference type="PANTHER" id="PTHR33923:SF2">
    <property type="entry name" value="CALMODULIN-BINDING PROTEIN-RELATED"/>
    <property type="match status" value="1"/>
</dbReference>
<organism evidence="3 4">
    <name type="scientific">Hevea brasiliensis</name>
    <name type="common">Para rubber tree</name>
    <name type="synonym">Siphonia brasiliensis</name>
    <dbReference type="NCBI Taxonomy" id="3981"/>
    <lineage>
        <taxon>Eukaryota</taxon>
        <taxon>Viridiplantae</taxon>
        <taxon>Streptophyta</taxon>
        <taxon>Embryophyta</taxon>
        <taxon>Tracheophyta</taxon>
        <taxon>Spermatophyta</taxon>
        <taxon>Magnoliopsida</taxon>
        <taxon>eudicotyledons</taxon>
        <taxon>Gunneridae</taxon>
        <taxon>Pentapetalae</taxon>
        <taxon>rosids</taxon>
        <taxon>fabids</taxon>
        <taxon>Malpighiales</taxon>
        <taxon>Euphorbiaceae</taxon>
        <taxon>Crotonoideae</taxon>
        <taxon>Micrandreae</taxon>
        <taxon>Hevea</taxon>
    </lineage>
</organism>
<feature type="compositionally biased region" description="Polar residues" evidence="1">
    <location>
        <begin position="151"/>
        <end position="161"/>
    </location>
</feature>
<protein>
    <recommendedName>
        <fullName evidence="2">Calmodulin-binding domain-containing protein</fullName>
    </recommendedName>
</protein>
<dbReference type="EMBL" id="JARPOI010000006">
    <property type="protein sequence ID" value="KAJ9179588.1"/>
    <property type="molecule type" value="Genomic_DNA"/>
</dbReference>
<dbReference type="InterPro" id="IPR012417">
    <property type="entry name" value="CaM-bd_dom_pln"/>
</dbReference>
<evidence type="ECO:0000259" key="2">
    <source>
        <dbReference type="SMART" id="SM01054"/>
    </source>
</evidence>
<gene>
    <name evidence="3" type="ORF">P3X46_011360</name>
</gene>
<feature type="region of interest" description="Disordered" evidence="1">
    <location>
        <begin position="773"/>
        <end position="807"/>
    </location>
</feature>
<evidence type="ECO:0000256" key="1">
    <source>
        <dbReference type="SAM" id="MobiDB-lite"/>
    </source>
</evidence>
<feature type="region of interest" description="Disordered" evidence="1">
    <location>
        <begin position="683"/>
        <end position="713"/>
    </location>
</feature>
<dbReference type="InterPro" id="IPR044681">
    <property type="entry name" value="PICBP-like"/>
</dbReference>
<feature type="compositionally biased region" description="Low complexity" evidence="1">
    <location>
        <begin position="138"/>
        <end position="150"/>
    </location>
</feature>
<accession>A0ABQ9ML80</accession>
<keyword evidence="4" id="KW-1185">Reference proteome</keyword>
<proteinExistence type="predicted"/>
<feature type="domain" description="Calmodulin-binding" evidence="2">
    <location>
        <begin position="873"/>
        <end position="977"/>
    </location>
</feature>
<feature type="compositionally biased region" description="Polar residues" evidence="1">
    <location>
        <begin position="59"/>
        <end position="72"/>
    </location>
</feature>
<sequence>MVQRKVPIKFGAQADYGKSKKRLGNLKPLSYQHQDGKIRGPDKKKQMKRSRSIKLSDIESFNSSTLRKTMSQPGKMPPHNASTTAATPQKQHLMLKTTGGSPNYMKATSSSEARKERSQVSSLNTPTASDAKKPGRRNSGNSKLSSASSNTPTRTLTKSSSLKLVRTLTKTPSFKPARSAAKKCSRVALCADMDVHKATCSSTLKDSTFPEYLMLNPGGTEAEGTSVLKVCPYTYCSLNGHHHAPLPPLKYFLKARRRTLKAEKKERMEVLSPRRAKAVGDRIEVLSSQPLIFSNDKPPHEEADFMYSTKIPMVKEVDVDFFVEIYAKITAVGPEATEKHTGEDDEGTIGFGEPSKRDSKCSFHGGEAAEQDNVKQVDENLSDSSSHLETDFEEICGQNNYIHPAEIWTTHDFLEEKAENVDGAYPPILSQEARKEWCGSESGSEISIEEECQASMKEDDSISDARDMEWEEGQISTSGFDTEAHYLDKSDKESSVSVECLDIKKFNLTDEPEIVRSDDIISNCTEEILADEVLQELFEEETAYFDTHCIDGDSESEGLLQTWEIETTQVDGDLAYDDQLSSIEYAFEEPTVEKNSEDAKKDLTCAVTASASMEEPIVESAAVNENNQEDGVCDTEHNIFEKNPQRRDAENDCSTNITTEALNVYQGDKSLQAEDATELLQGQISSSQSLDENEIGNAETNEGQKSKETESDQNLAISASAIKEQEQVVNAELSLGIQISDSSQSYSTADQDDSEDNDNQNQIIAEAYQLDEIAEDSSSSQKLPDQNCPGKDGQNENQHLFGKHQGGANKFKIQTSMDYDEQTDSRIHQISSARHITGEVEKMEVEVCKQSDIAETLFTTNNGINAGSGSKFLHKGNNFSQELASTFNNRKWTIKCKKPIMDKEEERKFNPTEPNFLPVVPDPETEKVDLRHQDMDDRKNAEEWMLDYALRQAVTKLAPARKRKVALLVEAFEKVLPIPKYETHIRHASSATFAHTIPIQACS</sequence>
<feature type="compositionally biased region" description="Polar residues" evidence="1">
    <location>
        <begin position="119"/>
        <end position="128"/>
    </location>
</feature>
<feature type="region of interest" description="Disordered" evidence="1">
    <location>
        <begin position="337"/>
        <end position="386"/>
    </location>
</feature>
<feature type="region of interest" description="Disordered" evidence="1">
    <location>
        <begin position="1"/>
        <end position="161"/>
    </location>
</feature>
<comment type="caution">
    <text evidence="3">The sequence shown here is derived from an EMBL/GenBank/DDBJ whole genome shotgun (WGS) entry which is preliminary data.</text>
</comment>
<dbReference type="Proteomes" id="UP001174677">
    <property type="component" value="Chromosome 6"/>
</dbReference>